<organism evidence="8">
    <name type="scientific">marine metagenome</name>
    <dbReference type="NCBI Taxonomy" id="408172"/>
    <lineage>
        <taxon>unclassified sequences</taxon>
        <taxon>metagenomes</taxon>
        <taxon>ecological metagenomes</taxon>
    </lineage>
</organism>
<feature type="region of interest" description="Disordered" evidence="5">
    <location>
        <begin position="185"/>
        <end position="210"/>
    </location>
</feature>
<name>A0A382J1X0_9ZZZZ</name>
<dbReference type="Gene3D" id="2.40.240.10">
    <property type="entry name" value="Ribosomal Protein L25, Chain P"/>
    <property type="match status" value="1"/>
</dbReference>
<dbReference type="CDD" id="cd00495">
    <property type="entry name" value="Ribosomal_L25_TL5_CTC"/>
    <property type="match status" value="1"/>
</dbReference>
<dbReference type="NCBIfam" id="TIGR00731">
    <property type="entry name" value="bL25_bact_ctc"/>
    <property type="match status" value="1"/>
</dbReference>
<dbReference type="HAMAP" id="MF_01334">
    <property type="entry name" value="Ribosomal_bL25_CTC"/>
    <property type="match status" value="1"/>
</dbReference>
<proteinExistence type="inferred from homology"/>
<keyword evidence="2" id="KW-0694">RNA-binding</keyword>
<gene>
    <name evidence="8" type="ORF">METZ01_LOCUS258251</name>
</gene>
<dbReference type="GO" id="GO:0003735">
    <property type="term" value="F:structural constituent of ribosome"/>
    <property type="evidence" value="ECO:0007669"/>
    <property type="project" value="InterPro"/>
</dbReference>
<dbReference type="InterPro" id="IPR037121">
    <property type="entry name" value="Ribosomal_bL25_C"/>
</dbReference>
<keyword evidence="1" id="KW-0699">rRNA-binding</keyword>
<dbReference type="AlphaFoldDB" id="A0A382J1X0"/>
<evidence type="ECO:0000256" key="2">
    <source>
        <dbReference type="ARBA" id="ARBA00022884"/>
    </source>
</evidence>
<keyword evidence="4" id="KW-0687">Ribonucleoprotein</keyword>
<dbReference type="GO" id="GO:0006412">
    <property type="term" value="P:translation"/>
    <property type="evidence" value="ECO:0007669"/>
    <property type="project" value="InterPro"/>
</dbReference>
<feature type="domain" description="Large ribosomal subunit protein bL25 beta" evidence="7">
    <location>
        <begin position="96"/>
        <end position="179"/>
    </location>
</feature>
<evidence type="ECO:0000256" key="5">
    <source>
        <dbReference type="SAM" id="MobiDB-lite"/>
    </source>
</evidence>
<dbReference type="Pfam" id="PF01386">
    <property type="entry name" value="Ribosomal_L25p"/>
    <property type="match status" value="1"/>
</dbReference>
<protein>
    <submittedName>
        <fullName evidence="8">Uncharacterized protein</fullName>
    </submittedName>
</protein>
<dbReference type="PANTHER" id="PTHR33284:SF1">
    <property type="entry name" value="RIBOSOMAL PROTEIN L25_GLN-TRNA SYNTHETASE, ANTI-CODON-BINDING DOMAIN-CONTAINING PROTEIN"/>
    <property type="match status" value="1"/>
</dbReference>
<feature type="compositionally biased region" description="Basic and acidic residues" evidence="5">
    <location>
        <begin position="197"/>
        <end position="210"/>
    </location>
</feature>
<dbReference type="InterPro" id="IPR011035">
    <property type="entry name" value="Ribosomal_bL25/Gln-tRNA_synth"/>
</dbReference>
<evidence type="ECO:0000259" key="7">
    <source>
        <dbReference type="Pfam" id="PF14693"/>
    </source>
</evidence>
<sequence length="210" mass="23097">MSEEMVLKIQERSDFGTRSSKRMRKAGQVPAVLSHKSDNPIHISISDHDFQMILNKGGRIINLEGAGNAFIKDVQWDHLGDKILHVDFTKVAKDEKLTMDVAIVLKGIPAGVREEGGTLDQFVQTLKVECLPTSIPESIEVDVTGVKLNAPLHLGDVPAIPGVTFLQEKELVLATVTEHRAEEIVEDEVSGSAEPEVIAKEKKEDSEDKK</sequence>
<dbReference type="InterPro" id="IPR029751">
    <property type="entry name" value="Ribosomal_L25_dom"/>
</dbReference>
<dbReference type="SUPFAM" id="SSF50715">
    <property type="entry name" value="Ribosomal protein L25-like"/>
    <property type="match status" value="1"/>
</dbReference>
<evidence type="ECO:0000256" key="1">
    <source>
        <dbReference type="ARBA" id="ARBA00022730"/>
    </source>
</evidence>
<dbReference type="InterPro" id="IPR020930">
    <property type="entry name" value="Ribosomal_uL5_bac-type"/>
</dbReference>
<dbReference type="EMBL" id="UINC01070896">
    <property type="protein sequence ID" value="SVC05397.1"/>
    <property type="molecule type" value="Genomic_DNA"/>
</dbReference>
<evidence type="ECO:0000259" key="6">
    <source>
        <dbReference type="Pfam" id="PF01386"/>
    </source>
</evidence>
<dbReference type="InterPro" id="IPR001021">
    <property type="entry name" value="Ribosomal_bL25_long"/>
</dbReference>
<dbReference type="InterPro" id="IPR020057">
    <property type="entry name" value="Ribosomal_bL25_b-dom"/>
</dbReference>
<dbReference type="PANTHER" id="PTHR33284">
    <property type="entry name" value="RIBOSOMAL PROTEIN L25/GLN-TRNA SYNTHETASE, ANTI-CODON-BINDING DOMAIN-CONTAINING PROTEIN"/>
    <property type="match status" value="1"/>
</dbReference>
<evidence type="ECO:0000256" key="4">
    <source>
        <dbReference type="ARBA" id="ARBA00023274"/>
    </source>
</evidence>
<reference evidence="8" key="1">
    <citation type="submission" date="2018-05" db="EMBL/GenBank/DDBJ databases">
        <authorList>
            <person name="Lanie J.A."/>
            <person name="Ng W.-L."/>
            <person name="Kazmierczak K.M."/>
            <person name="Andrzejewski T.M."/>
            <person name="Davidsen T.M."/>
            <person name="Wayne K.J."/>
            <person name="Tettelin H."/>
            <person name="Glass J.I."/>
            <person name="Rusch D."/>
            <person name="Podicherti R."/>
            <person name="Tsui H.-C.T."/>
            <person name="Winkler M.E."/>
        </authorList>
    </citation>
    <scope>NUCLEOTIDE SEQUENCE</scope>
</reference>
<accession>A0A382J1X0</accession>
<evidence type="ECO:0000256" key="3">
    <source>
        <dbReference type="ARBA" id="ARBA00022980"/>
    </source>
</evidence>
<feature type="domain" description="Large ribosomal subunit protein bL25 L25" evidence="6">
    <location>
        <begin position="7"/>
        <end position="88"/>
    </location>
</feature>
<dbReference type="GO" id="GO:0008097">
    <property type="term" value="F:5S rRNA binding"/>
    <property type="evidence" value="ECO:0007669"/>
    <property type="project" value="InterPro"/>
</dbReference>
<dbReference type="Gene3D" id="2.170.120.20">
    <property type="entry name" value="Ribosomal protein L25, beta domain"/>
    <property type="match status" value="1"/>
</dbReference>
<dbReference type="InterPro" id="IPR020056">
    <property type="entry name" value="Rbsml_bL25/Gln-tRNA_synth_N"/>
</dbReference>
<dbReference type="GO" id="GO:0022625">
    <property type="term" value="C:cytosolic large ribosomal subunit"/>
    <property type="evidence" value="ECO:0007669"/>
    <property type="project" value="TreeGrafter"/>
</dbReference>
<dbReference type="Pfam" id="PF14693">
    <property type="entry name" value="Ribosomal_TL5_C"/>
    <property type="match status" value="1"/>
</dbReference>
<evidence type="ECO:0000313" key="8">
    <source>
        <dbReference type="EMBL" id="SVC05397.1"/>
    </source>
</evidence>
<keyword evidence="3" id="KW-0689">Ribosomal protein</keyword>